<organism evidence="2 3">
    <name type="scientific">Dendrosporobacter quercicolus</name>
    <dbReference type="NCBI Taxonomy" id="146817"/>
    <lineage>
        <taxon>Bacteria</taxon>
        <taxon>Bacillati</taxon>
        <taxon>Bacillota</taxon>
        <taxon>Negativicutes</taxon>
        <taxon>Selenomonadales</taxon>
        <taxon>Sporomusaceae</taxon>
        <taxon>Dendrosporobacter</taxon>
    </lineage>
</organism>
<evidence type="ECO:0000313" key="2">
    <source>
        <dbReference type="EMBL" id="SDL82836.1"/>
    </source>
</evidence>
<gene>
    <name evidence="2" type="ORF">SAMN04488502_101930</name>
</gene>
<dbReference type="Proteomes" id="UP000214880">
    <property type="component" value="Unassembled WGS sequence"/>
</dbReference>
<keyword evidence="1" id="KW-1133">Transmembrane helix</keyword>
<feature type="transmembrane region" description="Helical" evidence="1">
    <location>
        <begin position="6"/>
        <end position="25"/>
    </location>
</feature>
<feature type="transmembrane region" description="Helical" evidence="1">
    <location>
        <begin position="46"/>
        <end position="67"/>
    </location>
</feature>
<name>A0A1G9N8H9_9FIRM</name>
<protein>
    <submittedName>
        <fullName evidence="2">Uncharacterized protein</fullName>
    </submittedName>
</protein>
<keyword evidence="3" id="KW-1185">Reference proteome</keyword>
<sequence length="69" mass="8019">MKKWHIYLGALFFLAFVIISDYITAKNSLIFVLQDDFWRIVKAMSLFNLGLKIIAIILAAKLLLHFIPH</sequence>
<evidence type="ECO:0000313" key="3">
    <source>
        <dbReference type="Proteomes" id="UP000214880"/>
    </source>
</evidence>
<keyword evidence="1" id="KW-0472">Membrane</keyword>
<keyword evidence="1" id="KW-0812">Transmembrane</keyword>
<dbReference type="AlphaFoldDB" id="A0A1G9N8H9"/>
<evidence type="ECO:0000256" key="1">
    <source>
        <dbReference type="SAM" id="Phobius"/>
    </source>
</evidence>
<dbReference type="RefSeq" id="WP_092068884.1">
    <property type="nucleotide sequence ID" value="NZ_FNHB01000001.1"/>
</dbReference>
<dbReference type="EMBL" id="FNHB01000001">
    <property type="protein sequence ID" value="SDL82836.1"/>
    <property type="molecule type" value="Genomic_DNA"/>
</dbReference>
<reference evidence="2 3" key="1">
    <citation type="submission" date="2016-10" db="EMBL/GenBank/DDBJ databases">
        <authorList>
            <person name="de Groot N.N."/>
        </authorList>
    </citation>
    <scope>NUCLEOTIDE SEQUENCE [LARGE SCALE GENOMIC DNA]</scope>
    <source>
        <strain evidence="2 3">DSM 1736</strain>
    </source>
</reference>
<accession>A0A1G9N8H9</accession>
<proteinExistence type="predicted"/>